<keyword evidence="2" id="KW-0472">Membrane</keyword>
<comment type="caution">
    <text evidence="3">The sequence shown here is derived from an EMBL/GenBank/DDBJ whole genome shotgun (WGS) entry which is preliminary data.</text>
</comment>
<keyword evidence="4" id="KW-1185">Reference proteome</keyword>
<name>A0A501WFX9_9BACT</name>
<keyword evidence="2" id="KW-0812">Transmembrane</keyword>
<feature type="transmembrane region" description="Helical" evidence="2">
    <location>
        <begin position="60"/>
        <end position="82"/>
    </location>
</feature>
<gene>
    <name evidence="3" type="ORF">FJM65_00650</name>
</gene>
<evidence type="ECO:0000256" key="1">
    <source>
        <dbReference type="SAM" id="MobiDB-lite"/>
    </source>
</evidence>
<feature type="compositionally biased region" description="Basic and acidic residues" evidence="1">
    <location>
        <begin position="1"/>
        <end position="14"/>
    </location>
</feature>
<feature type="compositionally biased region" description="Polar residues" evidence="1">
    <location>
        <begin position="143"/>
        <end position="159"/>
    </location>
</feature>
<feature type="region of interest" description="Disordered" evidence="1">
    <location>
        <begin position="104"/>
        <end position="159"/>
    </location>
</feature>
<dbReference type="OrthoDB" id="849204at2"/>
<proteinExistence type="predicted"/>
<reference evidence="3 4" key="1">
    <citation type="submission" date="2019-06" db="EMBL/GenBank/DDBJ databases">
        <title>A novel bacterium of genus Pontibacter, isolated from marine sediment.</title>
        <authorList>
            <person name="Huang H."/>
            <person name="Mo K."/>
            <person name="Hu Y."/>
        </authorList>
    </citation>
    <scope>NUCLEOTIDE SEQUENCE [LARGE SCALE GENOMIC DNA]</scope>
    <source>
        <strain evidence="3 4">HB172049</strain>
    </source>
</reference>
<dbReference type="AlphaFoldDB" id="A0A501WFX9"/>
<evidence type="ECO:0000256" key="2">
    <source>
        <dbReference type="SAM" id="Phobius"/>
    </source>
</evidence>
<sequence>MKPEDIDKLFKERLGNTAPTPPADLWSRLQERMEAEQEKPLVILTPEAEQKKEGKQRYMWVYSSVAATLSLLLAVGVVFYNIKSGTPEINETITKYDVKLPESRPDAAPILVPEPEAGTPESMMAQTEPAEENSSEQEKKSELQATEATNPASNLTKTPTKQQAVAMATTKPKATQQSGNAKATVKEATMEDAQTAIASNTNPATTAKEAAPVSASAALASANLNAEPVEIIIKRGVASSLTEPAGDEAPTGGRKKALAKNIFKQVKNLATGESVELEELGIRADRLALETQIGKQKISKVINL</sequence>
<dbReference type="RefSeq" id="WP_140618314.1">
    <property type="nucleotide sequence ID" value="NZ_VFRQ01000001.1"/>
</dbReference>
<organism evidence="3 4">
    <name type="scientific">Pontibacter mangrovi</name>
    <dbReference type="NCBI Taxonomy" id="2589816"/>
    <lineage>
        <taxon>Bacteria</taxon>
        <taxon>Pseudomonadati</taxon>
        <taxon>Bacteroidota</taxon>
        <taxon>Cytophagia</taxon>
        <taxon>Cytophagales</taxon>
        <taxon>Hymenobacteraceae</taxon>
        <taxon>Pontibacter</taxon>
    </lineage>
</organism>
<accession>A0A501WFX9</accession>
<feature type="region of interest" description="Disordered" evidence="1">
    <location>
        <begin position="1"/>
        <end position="23"/>
    </location>
</feature>
<evidence type="ECO:0000313" key="3">
    <source>
        <dbReference type="EMBL" id="TPE45887.1"/>
    </source>
</evidence>
<evidence type="ECO:0000313" key="4">
    <source>
        <dbReference type="Proteomes" id="UP000316727"/>
    </source>
</evidence>
<dbReference type="Proteomes" id="UP000316727">
    <property type="component" value="Unassembled WGS sequence"/>
</dbReference>
<dbReference type="EMBL" id="VFRQ01000001">
    <property type="protein sequence ID" value="TPE45887.1"/>
    <property type="molecule type" value="Genomic_DNA"/>
</dbReference>
<keyword evidence="2" id="KW-1133">Transmembrane helix</keyword>
<protein>
    <submittedName>
        <fullName evidence="3">Uncharacterized protein</fullName>
    </submittedName>
</protein>